<evidence type="ECO:0000313" key="7">
    <source>
        <dbReference type="EMBL" id="CPR21697.1"/>
    </source>
</evidence>
<dbReference type="PANTHER" id="PTHR34183:SF1">
    <property type="entry name" value="ENDOLYTIC PEPTIDOGLYCAN TRANSGLYCOSYLASE RLPA"/>
    <property type="match status" value="1"/>
</dbReference>
<evidence type="ECO:0000256" key="1">
    <source>
        <dbReference type="ARBA" id="ARBA00023239"/>
    </source>
</evidence>
<dbReference type="InterPro" id="IPR009009">
    <property type="entry name" value="RlpA-like_DPBB"/>
</dbReference>
<dbReference type="AlphaFoldDB" id="A0A0D6JIA7"/>
<dbReference type="GO" id="GO:0000270">
    <property type="term" value="P:peptidoglycan metabolic process"/>
    <property type="evidence" value="ECO:0007669"/>
    <property type="project" value="UniProtKB-UniRule"/>
</dbReference>
<dbReference type="CDD" id="cd22268">
    <property type="entry name" value="DPBB_RlpA-like"/>
    <property type="match status" value="1"/>
</dbReference>
<evidence type="ECO:0000313" key="8">
    <source>
        <dbReference type="Proteomes" id="UP000033187"/>
    </source>
</evidence>
<dbReference type="Pfam" id="PF03330">
    <property type="entry name" value="DPBB_1"/>
    <property type="match status" value="1"/>
</dbReference>
<dbReference type="KEGG" id="fil:BN1229_v1_2750"/>
<dbReference type="Gene3D" id="2.40.40.10">
    <property type="entry name" value="RlpA-like domain"/>
    <property type="match status" value="1"/>
</dbReference>
<comment type="function">
    <text evidence="3">Lytic transglycosylase with a strong preference for naked glycan strands that lack stem peptides.</text>
</comment>
<evidence type="ECO:0000256" key="3">
    <source>
        <dbReference type="HAMAP-Rule" id="MF_02071"/>
    </source>
</evidence>
<comment type="similarity">
    <text evidence="3 4">Belongs to the RlpA family.</text>
</comment>
<dbReference type="KEGG" id="fiy:BN1229_v1_3162"/>
<dbReference type="PANTHER" id="PTHR34183">
    <property type="entry name" value="ENDOLYTIC PEPTIDOGLYCAN TRANSGLYCOSYLASE RLPA"/>
    <property type="match status" value="1"/>
</dbReference>
<accession>A0A0D6JIA7</accession>
<sequence>MSGVFQKGPGSLARCGLRSCSARRRWVLLMEVLVIAGLCNFLTGCSEKPQISQTPISWTTEVNRERPIVTASLSDASQTNKPSESAAKASQTLTSKARAERRHKLRKGGGYHKIGKRYQVAGIWYTPKHDADYEETGIASWYGDKFHAQKTANGEIYDLNALTAAHRTLPLPSLVRVTYLANGRSVVVRVNDRGPFKKGRIIDVSARVARELGFADKGTAKVHVKYLGPAPLDGSDEQEQASLMTIRAP</sequence>
<dbReference type="Proteomes" id="UP000033187">
    <property type="component" value="Chromosome 1"/>
</dbReference>
<feature type="region of interest" description="Disordered" evidence="5">
    <location>
        <begin position="71"/>
        <end position="106"/>
    </location>
</feature>
<protein>
    <recommendedName>
        <fullName evidence="3">Endolytic peptidoglycan transglycosylase RlpA</fullName>
        <ecNumber evidence="3">4.2.2.-</ecNumber>
    </recommendedName>
</protein>
<dbReference type="NCBIfam" id="TIGR00413">
    <property type="entry name" value="rlpA"/>
    <property type="match status" value="1"/>
</dbReference>
<organism evidence="7 8">
    <name type="scientific">Candidatus Filomicrobium marinum</name>
    <dbReference type="NCBI Taxonomy" id="1608628"/>
    <lineage>
        <taxon>Bacteria</taxon>
        <taxon>Pseudomonadati</taxon>
        <taxon>Pseudomonadota</taxon>
        <taxon>Alphaproteobacteria</taxon>
        <taxon>Hyphomicrobiales</taxon>
        <taxon>Hyphomicrobiaceae</taxon>
        <taxon>Filomicrobium</taxon>
    </lineage>
</organism>
<dbReference type="GO" id="GO:0008932">
    <property type="term" value="F:lytic endotransglycosylase activity"/>
    <property type="evidence" value="ECO:0007669"/>
    <property type="project" value="UniProtKB-UniRule"/>
</dbReference>
<reference evidence="8" key="1">
    <citation type="submission" date="2015-02" db="EMBL/GenBank/DDBJ databases">
        <authorList>
            <person name="Chooi Y.-H."/>
        </authorList>
    </citation>
    <scope>NUCLEOTIDE SEQUENCE [LARGE SCALE GENOMIC DNA]</scope>
    <source>
        <strain evidence="8">strain Y</strain>
    </source>
</reference>
<dbReference type="HAMAP" id="MF_02071">
    <property type="entry name" value="RlpA"/>
    <property type="match status" value="1"/>
</dbReference>
<dbReference type="InterPro" id="IPR034718">
    <property type="entry name" value="RlpA"/>
</dbReference>
<gene>
    <name evidence="3" type="primary">rlpA</name>
    <name evidence="7" type="ORF">YBN1229_v1_3162</name>
</gene>
<keyword evidence="1 3" id="KW-0456">Lyase</keyword>
<evidence type="ECO:0000256" key="4">
    <source>
        <dbReference type="RuleBase" id="RU003495"/>
    </source>
</evidence>
<dbReference type="SUPFAM" id="SSF50685">
    <property type="entry name" value="Barwin-like endoglucanases"/>
    <property type="match status" value="1"/>
</dbReference>
<proteinExistence type="inferred from homology"/>
<feature type="compositionally biased region" description="Polar residues" evidence="5">
    <location>
        <begin position="71"/>
        <end position="95"/>
    </location>
</feature>
<dbReference type="InterPro" id="IPR012997">
    <property type="entry name" value="RplA"/>
</dbReference>
<evidence type="ECO:0000259" key="6">
    <source>
        <dbReference type="Pfam" id="PF03330"/>
    </source>
</evidence>
<keyword evidence="8" id="KW-1185">Reference proteome</keyword>
<feature type="domain" description="RlpA-like protein double-psi beta-barrel" evidence="6">
    <location>
        <begin position="135"/>
        <end position="223"/>
    </location>
</feature>
<evidence type="ECO:0000256" key="2">
    <source>
        <dbReference type="ARBA" id="ARBA00023316"/>
    </source>
</evidence>
<keyword evidence="2 3" id="KW-0961">Cell wall biogenesis/degradation</keyword>
<name>A0A0D6JIA7_9HYPH</name>
<dbReference type="InterPro" id="IPR036908">
    <property type="entry name" value="RlpA-like_sf"/>
</dbReference>
<dbReference type="EMBL" id="LN829119">
    <property type="protein sequence ID" value="CPR21697.1"/>
    <property type="molecule type" value="Genomic_DNA"/>
</dbReference>
<dbReference type="GO" id="GO:0071555">
    <property type="term" value="P:cell wall organization"/>
    <property type="evidence" value="ECO:0007669"/>
    <property type="project" value="UniProtKB-KW"/>
</dbReference>
<evidence type="ECO:0000256" key="5">
    <source>
        <dbReference type="SAM" id="MobiDB-lite"/>
    </source>
</evidence>
<dbReference type="EC" id="4.2.2.-" evidence="3"/>